<dbReference type="Pfam" id="PF06985">
    <property type="entry name" value="HET"/>
    <property type="match status" value="1"/>
</dbReference>
<dbReference type="AlphaFoldDB" id="A0A1E1K2G3"/>
<evidence type="ECO:0000313" key="3">
    <source>
        <dbReference type="Proteomes" id="UP000178912"/>
    </source>
</evidence>
<dbReference type="PANTHER" id="PTHR24148">
    <property type="entry name" value="ANKYRIN REPEAT DOMAIN-CONTAINING PROTEIN 39 HOMOLOG-RELATED"/>
    <property type="match status" value="1"/>
</dbReference>
<feature type="domain" description="Heterokaryon incompatibility" evidence="1">
    <location>
        <begin position="66"/>
        <end position="243"/>
    </location>
</feature>
<dbReference type="Proteomes" id="UP000178912">
    <property type="component" value="Unassembled WGS sequence"/>
</dbReference>
<gene>
    <name evidence="2" type="ORF">RAG0_02583</name>
</gene>
<dbReference type="EMBL" id="FJUX01000011">
    <property type="protein sequence ID" value="CZS92060.1"/>
    <property type="molecule type" value="Genomic_DNA"/>
</dbReference>
<dbReference type="InterPro" id="IPR010730">
    <property type="entry name" value="HET"/>
</dbReference>
<dbReference type="Pfam" id="PF26639">
    <property type="entry name" value="Het-6_barrel"/>
    <property type="match status" value="1"/>
</dbReference>
<reference evidence="3" key="1">
    <citation type="submission" date="2016-03" db="EMBL/GenBank/DDBJ databases">
        <authorList>
            <person name="Guldener U."/>
        </authorList>
    </citation>
    <scope>NUCLEOTIDE SEQUENCE [LARGE SCALE GENOMIC DNA]</scope>
    <source>
        <strain evidence="3">04CH-RAC-A.6.1</strain>
    </source>
</reference>
<dbReference type="OrthoDB" id="3598674at2759"/>
<dbReference type="InterPro" id="IPR052895">
    <property type="entry name" value="HetReg/Transcr_Mod"/>
</dbReference>
<organism evidence="2 3">
    <name type="scientific">Rhynchosporium agropyri</name>
    <dbReference type="NCBI Taxonomy" id="914238"/>
    <lineage>
        <taxon>Eukaryota</taxon>
        <taxon>Fungi</taxon>
        <taxon>Dikarya</taxon>
        <taxon>Ascomycota</taxon>
        <taxon>Pezizomycotina</taxon>
        <taxon>Leotiomycetes</taxon>
        <taxon>Helotiales</taxon>
        <taxon>Ploettnerulaceae</taxon>
        <taxon>Rhynchosporium</taxon>
    </lineage>
</organism>
<keyword evidence="3" id="KW-1185">Reference proteome</keyword>
<accession>A0A1E1K2G3</accession>
<protein>
    <recommendedName>
        <fullName evidence="1">Heterokaryon incompatibility domain-containing protein</fullName>
    </recommendedName>
</protein>
<sequence>MPPYTSYRTLTPHPERIRLLHVLPEKEDASAQLSKGLNKENLPPSSLETLVACTLSHASLVDRPVYDALSYTWGDASLTTPILIDGSIVEVTKNLEAALRHLRLQDRILTLWVDAVCINQQNDMEKSEQLEHMRPIYAQAMSVVAWLGPAADDSDIAMQWIDDFGTQACALGIGTKPTLQLRHILKGSGERKSKNSADASIENFVHELGEQFSATNPRQPVLICALDALLKRSYWNRIWVVQELCSASNAVIVCGQKRLLENALHHALRLVRNYRHHQVLVHGTKESVSNSQRLSIASLDPGSPILLLKFRRSAKLAPLIYLLRSLRRFQATDPRDKAFALYGIAGDTRAHGFYPDYSKSCKDVFTNLARVLIRNGYIELLSMCEFPKMVGDLPSWVPDWSREVYRRAPLQQRALVRSTETSLTVLEPSFSAFGITEHTEPEVRDVIGRNMPLLLSGTLFGDVRMVGRSWEAGNVDTWLSDLSVLYQDIPDADKPTTRRNLVVWQTAIADQEIRQGTKKPRLSERNLLHLEQTLMGEDPCLMDAAKLVHLGLGDYCLQLCDVARGRRPICVSGSFLGIGPDETEPGDLAFVLHGSDDPYILRRNKDDNELRLVGEAYIHGIMDGEAVGQGEEPRTVTIF</sequence>
<dbReference type="PANTHER" id="PTHR24148:SF73">
    <property type="entry name" value="HET DOMAIN PROTEIN (AFU_ORTHOLOGUE AFUA_8G01020)"/>
    <property type="match status" value="1"/>
</dbReference>
<proteinExistence type="predicted"/>
<evidence type="ECO:0000259" key="1">
    <source>
        <dbReference type="Pfam" id="PF06985"/>
    </source>
</evidence>
<name>A0A1E1K2G3_9HELO</name>
<evidence type="ECO:0000313" key="2">
    <source>
        <dbReference type="EMBL" id="CZS92060.1"/>
    </source>
</evidence>